<organism evidence="2 3">
    <name type="scientific">Coprinellus micaceus</name>
    <name type="common">Glistening ink-cap mushroom</name>
    <name type="synonym">Coprinus micaceus</name>
    <dbReference type="NCBI Taxonomy" id="71717"/>
    <lineage>
        <taxon>Eukaryota</taxon>
        <taxon>Fungi</taxon>
        <taxon>Dikarya</taxon>
        <taxon>Basidiomycota</taxon>
        <taxon>Agaricomycotina</taxon>
        <taxon>Agaricomycetes</taxon>
        <taxon>Agaricomycetidae</taxon>
        <taxon>Agaricales</taxon>
        <taxon>Agaricineae</taxon>
        <taxon>Psathyrellaceae</taxon>
        <taxon>Coprinellus</taxon>
    </lineage>
</organism>
<feature type="compositionally biased region" description="Basic and acidic residues" evidence="1">
    <location>
        <begin position="254"/>
        <end position="263"/>
    </location>
</feature>
<sequence>MGSQMAPTSPALTTSSYGILSPRSETSHPTRARSSTVGSADSSSSFEFANAETASEGYSEESGDEIVWNLPRCHQNEDDDFVVLSRRPEVENVCTPVRKTDKETVAVTPRDSNAQEAPLDDTLASNHGARCSTLPTSSAKPQLRWADEGFDNEDQKSSDGHQGASASNIQSLPTPNVTPKRDVGLGKRYPSFGNSSPAQFHGSPFPNRHRPSAAKDKGEEEEVQVQTEDTGKKQFECLRRRREGRGKRSLAESQPRHPRESTRPTRRQSTLLLFRRRKITYLPAQFVFQFPIQPRSAKATQHAASRSSSLLSLSSASFHPYLTFPSSLKAAKNFLKAKAFLNIREYISVRDQGRDAVQKVMYPSRNALVKALRGGKNQRVNLRSFLWAVVSIAIISPLLPPYSP</sequence>
<dbReference type="Proteomes" id="UP000298030">
    <property type="component" value="Unassembled WGS sequence"/>
</dbReference>
<protein>
    <submittedName>
        <fullName evidence="2">Uncharacterized protein</fullName>
    </submittedName>
</protein>
<feature type="compositionally biased region" description="Polar residues" evidence="1">
    <location>
        <begin position="1"/>
        <end position="33"/>
    </location>
</feature>
<feature type="compositionally biased region" description="Basic and acidic residues" evidence="1">
    <location>
        <begin position="229"/>
        <end position="238"/>
    </location>
</feature>
<evidence type="ECO:0000256" key="1">
    <source>
        <dbReference type="SAM" id="MobiDB-lite"/>
    </source>
</evidence>
<comment type="caution">
    <text evidence="2">The sequence shown here is derived from an EMBL/GenBank/DDBJ whole genome shotgun (WGS) entry which is preliminary data.</text>
</comment>
<evidence type="ECO:0000313" key="3">
    <source>
        <dbReference type="Proteomes" id="UP000298030"/>
    </source>
</evidence>
<feature type="compositionally biased region" description="Low complexity" evidence="1">
    <location>
        <begin position="34"/>
        <end position="45"/>
    </location>
</feature>
<accession>A0A4Y7TQT7</accession>
<dbReference type="EMBL" id="QPFP01000006">
    <property type="protein sequence ID" value="TEB36304.1"/>
    <property type="molecule type" value="Genomic_DNA"/>
</dbReference>
<keyword evidence="3" id="KW-1185">Reference proteome</keyword>
<feature type="compositionally biased region" description="Basic residues" evidence="1">
    <location>
        <begin position="239"/>
        <end position="248"/>
    </location>
</feature>
<gene>
    <name evidence="2" type="ORF">FA13DRAFT_1706532</name>
</gene>
<evidence type="ECO:0000313" key="2">
    <source>
        <dbReference type="EMBL" id="TEB36304.1"/>
    </source>
</evidence>
<feature type="compositionally biased region" description="Polar residues" evidence="1">
    <location>
        <begin position="164"/>
        <end position="177"/>
    </location>
</feature>
<feature type="region of interest" description="Disordered" evidence="1">
    <location>
        <begin position="90"/>
        <end position="268"/>
    </location>
</feature>
<name>A0A4Y7TQT7_COPMI</name>
<reference evidence="2 3" key="1">
    <citation type="journal article" date="2019" name="Nat. Ecol. Evol.">
        <title>Megaphylogeny resolves global patterns of mushroom evolution.</title>
        <authorList>
            <person name="Varga T."/>
            <person name="Krizsan K."/>
            <person name="Foldi C."/>
            <person name="Dima B."/>
            <person name="Sanchez-Garcia M."/>
            <person name="Sanchez-Ramirez S."/>
            <person name="Szollosi G.J."/>
            <person name="Szarkandi J.G."/>
            <person name="Papp V."/>
            <person name="Albert L."/>
            <person name="Andreopoulos W."/>
            <person name="Angelini C."/>
            <person name="Antonin V."/>
            <person name="Barry K.W."/>
            <person name="Bougher N.L."/>
            <person name="Buchanan P."/>
            <person name="Buyck B."/>
            <person name="Bense V."/>
            <person name="Catcheside P."/>
            <person name="Chovatia M."/>
            <person name="Cooper J."/>
            <person name="Damon W."/>
            <person name="Desjardin D."/>
            <person name="Finy P."/>
            <person name="Geml J."/>
            <person name="Haridas S."/>
            <person name="Hughes K."/>
            <person name="Justo A."/>
            <person name="Karasinski D."/>
            <person name="Kautmanova I."/>
            <person name="Kiss B."/>
            <person name="Kocsube S."/>
            <person name="Kotiranta H."/>
            <person name="LaButti K.M."/>
            <person name="Lechner B.E."/>
            <person name="Liimatainen K."/>
            <person name="Lipzen A."/>
            <person name="Lukacs Z."/>
            <person name="Mihaltcheva S."/>
            <person name="Morgado L.N."/>
            <person name="Niskanen T."/>
            <person name="Noordeloos M.E."/>
            <person name="Ohm R.A."/>
            <person name="Ortiz-Santana B."/>
            <person name="Ovrebo C."/>
            <person name="Racz N."/>
            <person name="Riley R."/>
            <person name="Savchenko A."/>
            <person name="Shiryaev A."/>
            <person name="Soop K."/>
            <person name="Spirin V."/>
            <person name="Szebenyi C."/>
            <person name="Tomsovsky M."/>
            <person name="Tulloss R.E."/>
            <person name="Uehling J."/>
            <person name="Grigoriev I.V."/>
            <person name="Vagvolgyi C."/>
            <person name="Papp T."/>
            <person name="Martin F.M."/>
            <person name="Miettinen O."/>
            <person name="Hibbett D.S."/>
            <person name="Nagy L.G."/>
        </authorList>
    </citation>
    <scope>NUCLEOTIDE SEQUENCE [LARGE SCALE GENOMIC DNA]</scope>
    <source>
        <strain evidence="2 3">FP101781</strain>
    </source>
</reference>
<dbReference type="AlphaFoldDB" id="A0A4Y7TQT7"/>
<proteinExistence type="predicted"/>
<feature type="region of interest" description="Disordered" evidence="1">
    <location>
        <begin position="1"/>
        <end position="63"/>
    </location>
</feature>
<dbReference type="OrthoDB" id="2596481at2759"/>